<dbReference type="PROSITE" id="PS50943">
    <property type="entry name" value="HTH_CROC1"/>
    <property type="match status" value="1"/>
</dbReference>
<dbReference type="AlphaFoldDB" id="A0A423J2C4"/>
<dbReference type="SUPFAM" id="SSF47413">
    <property type="entry name" value="lambda repressor-like DNA-binding domains"/>
    <property type="match status" value="1"/>
</dbReference>
<dbReference type="InterPro" id="IPR010982">
    <property type="entry name" value="Lambda_DNA-bd_dom_sf"/>
</dbReference>
<comment type="caution">
    <text evidence="2">The sequence shown here is derived from an EMBL/GenBank/DDBJ whole genome shotgun (WGS) entry which is preliminary data.</text>
</comment>
<dbReference type="RefSeq" id="WP_123498180.1">
    <property type="nucleotide sequence ID" value="NZ_MOBL01000017.1"/>
</dbReference>
<sequence>MARKTAALPPRIARLLTDLGDRLKLARLRRRLTAKQVAERAGMSVMTLRSLEAGGAGVTMGAYLSVMHVLGLEQDLNKVGAVDEMGRQLQDAQLTRASNPRTKKPVCEHSVIATESLTPNRSQESRSTKALKLNTSESLPFPLNTHSLSALLVRKKGAEPNT</sequence>
<accession>A0A423J2C4</accession>
<name>A0A423J2C4_9PSED</name>
<dbReference type="GO" id="GO:0003677">
    <property type="term" value="F:DNA binding"/>
    <property type="evidence" value="ECO:0007669"/>
    <property type="project" value="InterPro"/>
</dbReference>
<evidence type="ECO:0000313" key="2">
    <source>
        <dbReference type="EMBL" id="RON31849.1"/>
    </source>
</evidence>
<evidence type="ECO:0000313" key="3">
    <source>
        <dbReference type="Proteomes" id="UP000283260"/>
    </source>
</evidence>
<proteinExistence type="predicted"/>
<dbReference type="SMART" id="SM00530">
    <property type="entry name" value="HTH_XRE"/>
    <property type="match status" value="1"/>
</dbReference>
<dbReference type="Gene3D" id="1.10.260.40">
    <property type="entry name" value="lambda repressor-like DNA-binding domains"/>
    <property type="match status" value="1"/>
</dbReference>
<dbReference type="Pfam" id="PF13560">
    <property type="entry name" value="HTH_31"/>
    <property type="match status" value="1"/>
</dbReference>
<reference evidence="2 3" key="1">
    <citation type="submission" date="2016-10" db="EMBL/GenBank/DDBJ databases">
        <title>Comparative genome analysis of multiple Pseudomonas spp. focuses on biocontrol and plant growth promoting traits.</title>
        <authorList>
            <person name="Tao X.-Y."/>
            <person name="Taylor C.G."/>
        </authorList>
    </citation>
    <scope>NUCLEOTIDE SEQUENCE [LARGE SCALE GENOMIC DNA]</scope>
    <source>
        <strain evidence="2 3">94G2</strain>
    </source>
</reference>
<gene>
    <name evidence="2" type="ORF">BK661_15805</name>
</gene>
<dbReference type="InterPro" id="IPR001387">
    <property type="entry name" value="Cro/C1-type_HTH"/>
</dbReference>
<organism evidence="2 3">
    <name type="scientific">Pseudomonas frederiksbergensis</name>
    <dbReference type="NCBI Taxonomy" id="104087"/>
    <lineage>
        <taxon>Bacteria</taxon>
        <taxon>Pseudomonadati</taxon>
        <taxon>Pseudomonadota</taxon>
        <taxon>Gammaproteobacteria</taxon>
        <taxon>Pseudomonadales</taxon>
        <taxon>Pseudomonadaceae</taxon>
        <taxon>Pseudomonas</taxon>
    </lineage>
</organism>
<dbReference type="Proteomes" id="UP000283260">
    <property type="component" value="Unassembled WGS sequence"/>
</dbReference>
<dbReference type="EMBL" id="MOBL01000017">
    <property type="protein sequence ID" value="RON31849.1"/>
    <property type="molecule type" value="Genomic_DNA"/>
</dbReference>
<evidence type="ECO:0000259" key="1">
    <source>
        <dbReference type="PROSITE" id="PS50943"/>
    </source>
</evidence>
<protein>
    <submittedName>
        <fullName evidence="2">Transcriptional regulator</fullName>
    </submittedName>
</protein>
<feature type="domain" description="HTH cro/C1-type" evidence="1">
    <location>
        <begin position="23"/>
        <end position="76"/>
    </location>
</feature>